<reference evidence="2" key="1">
    <citation type="submission" date="2021-07" db="EMBL/GenBank/DDBJ databases">
        <title>Neiella marina sp. nov., isolated from the intestinal content of sea cucumber Apostichopus japonicus.</title>
        <authorList>
            <person name="Bai X."/>
        </authorList>
    </citation>
    <scope>NUCLEOTIDE SEQUENCE</scope>
    <source>
        <strain evidence="2">126</strain>
    </source>
</reference>
<feature type="chain" id="PRO_5046779269" evidence="1">
    <location>
        <begin position="29"/>
        <end position="295"/>
    </location>
</feature>
<name>A0ABS7ED61_9GAMM</name>
<gene>
    <name evidence="2" type="ORF">K0504_02350</name>
</gene>
<evidence type="ECO:0000313" key="2">
    <source>
        <dbReference type="EMBL" id="MBW8189863.1"/>
    </source>
</evidence>
<organism evidence="2 3">
    <name type="scientific">Neiella holothuriorum</name>
    <dbReference type="NCBI Taxonomy" id="2870530"/>
    <lineage>
        <taxon>Bacteria</taxon>
        <taxon>Pseudomonadati</taxon>
        <taxon>Pseudomonadota</taxon>
        <taxon>Gammaproteobacteria</taxon>
        <taxon>Alteromonadales</taxon>
        <taxon>Echinimonadaceae</taxon>
        <taxon>Neiella</taxon>
    </lineage>
</organism>
<sequence>MNIIKFKNKTAKMAALLLLMLVAPIATAKLTVNYYKPNNANDRYPVDLVSFLLTKANESYELKPISSENLTEQRLIADVQSGRVSFISMATNERLNRELNAIQYPMYRGLLGHRVFIIRDGDQNRFDGIQSVAELNRLTGGQGRFWADTEVLKSAGLKVETPVKYNSLFYMLEGGRFDYFPRAIHEPLNEITARPELGLTIEENLLLVYPMPMLLYTSRQNQQLSLALEKGFESAVADGSFAQWFVEHPAIKEVLSKIQLNNRTVLRLENPHLPTGTPVDRKELWLDISQLGQAS</sequence>
<protein>
    <submittedName>
        <fullName evidence="2">Diguanylate cyclase</fullName>
    </submittedName>
</protein>
<comment type="caution">
    <text evidence="2">The sequence shown here is derived from an EMBL/GenBank/DDBJ whole genome shotgun (WGS) entry which is preliminary data.</text>
</comment>
<proteinExistence type="predicted"/>
<keyword evidence="3" id="KW-1185">Reference proteome</keyword>
<accession>A0ABS7ED61</accession>
<dbReference type="RefSeq" id="WP_220102545.1">
    <property type="nucleotide sequence ID" value="NZ_JAHZSS010000002.1"/>
</dbReference>
<evidence type="ECO:0000256" key="1">
    <source>
        <dbReference type="SAM" id="SignalP"/>
    </source>
</evidence>
<dbReference type="SUPFAM" id="SSF53850">
    <property type="entry name" value="Periplasmic binding protein-like II"/>
    <property type="match status" value="1"/>
</dbReference>
<feature type="signal peptide" evidence="1">
    <location>
        <begin position="1"/>
        <end position="28"/>
    </location>
</feature>
<dbReference type="EMBL" id="JAHZSS010000002">
    <property type="protein sequence ID" value="MBW8189863.1"/>
    <property type="molecule type" value="Genomic_DNA"/>
</dbReference>
<keyword evidence="1" id="KW-0732">Signal</keyword>
<evidence type="ECO:0000313" key="3">
    <source>
        <dbReference type="Proteomes" id="UP001166251"/>
    </source>
</evidence>
<dbReference type="Proteomes" id="UP001166251">
    <property type="component" value="Unassembled WGS sequence"/>
</dbReference>